<dbReference type="EMBL" id="FOWD01000025">
    <property type="protein sequence ID" value="SFO42740.1"/>
    <property type="molecule type" value="Genomic_DNA"/>
</dbReference>
<evidence type="ECO:0008006" key="4">
    <source>
        <dbReference type="Google" id="ProtNLM"/>
    </source>
</evidence>
<keyword evidence="1" id="KW-0812">Transmembrane</keyword>
<evidence type="ECO:0000313" key="3">
    <source>
        <dbReference type="Proteomes" id="UP000198806"/>
    </source>
</evidence>
<accession>A0A1I5H3P5</accession>
<sequence>MKKKWFIKSFISFAFPIFIVILLFGGFTIYFVNNSVLKELNKNNENLLIQIRTNVETILSEVNSLSLNFEFYTKTSEYTDYVDASNSTAEKRMVEQEMLNFINTLANQGCMYIQSMYILITRKTVLS</sequence>
<keyword evidence="1" id="KW-0472">Membrane</keyword>
<gene>
    <name evidence="2" type="ORF">SAMN04489757_12531</name>
</gene>
<dbReference type="AlphaFoldDB" id="A0A1I5H3P5"/>
<evidence type="ECO:0000256" key="1">
    <source>
        <dbReference type="SAM" id="Phobius"/>
    </source>
</evidence>
<dbReference type="STRING" id="1527.SAMN04489757_12531"/>
<evidence type="ECO:0000313" key="2">
    <source>
        <dbReference type="EMBL" id="SFO42740.1"/>
    </source>
</evidence>
<keyword evidence="3" id="KW-1185">Reference proteome</keyword>
<proteinExistence type="predicted"/>
<dbReference type="RefSeq" id="WP_139221529.1">
    <property type="nucleotide sequence ID" value="NZ_BAABFM010000082.1"/>
</dbReference>
<reference evidence="2 3" key="1">
    <citation type="submission" date="2016-10" db="EMBL/GenBank/DDBJ databases">
        <authorList>
            <person name="de Groot N.N."/>
        </authorList>
    </citation>
    <scope>NUCLEOTIDE SEQUENCE [LARGE SCALE GENOMIC DNA]</scope>
    <source>
        <strain evidence="2 3">DSM 1283</strain>
    </source>
</reference>
<keyword evidence="1" id="KW-1133">Transmembrane helix</keyword>
<organism evidence="2 3">
    <name type="scientific">Anaerocolumna aminovalerica</name>
    <dbReference type="NCBI Taxonomy" id="1527"/>
    <lineage>
        <taxon>Bacteria</taxon>
        <taxon>Bacillati</taxon>
        <taxon>Bacillota</taxon>
        <taxon>Clostridia</taxon>
        <taxon>Lachnospirales</taxon>
        <taxon>Lachnospiraceae</taxon>
        <taxon>Anaerocolumna</taxon>
    </lineage>
</organism>
<dbReference type="Proteomes" id="UP000198806">
    <property type="component" value="Unassembled WGS sequence"/>
</dbReference>
<name>A0A1I5H3P5_9FIRM</name>
<feature type="transmembrane region" description="Helical" evidence="1">
    <location>
        <begin position="12"/>
        <end position="32"/>
    </location>
</feature>
<protein>
    <recommendedName>
        <fullName evidence="4">Methyl-accepting chemotaxis protein</fullName>
    </recommendedName>
</protein>